<gene>
    <name evidence="2" type="ORF">BSL78_27975</name>
</gene>
<dbReference type="EMBL" id="MRZV01001961">
    <property type="protein sequence ID" value="PIK35196.1"/>
    <property type="molecule type" value="Genomic_DNA"/>
</dbReference>
<sequence length="635" mass="72772">VEEAYHSLYVHPHPIASVNAKAVNNVFIEGGIECLVNKSGNVEKWEPLENYRSIRLDPRVKSNRRIIEAAPGCGKTALTVQLARDWSIGGPGSSLDDVKVLIVIKICELVGLSSIYECIKQSLQSDSKLTANDIKEVLRQTSSVLFVLDGVDEYLDYGSKVKTDILAIVEKEMFPHFEVVLTTRPPNVPERYSKDVKRIRLTGFDRLTQDKYLRKVVTKDDDDATERIKESIQDDPILGDLCRVPFFFIIYAHITHDNEMLKRYTTMTGYFRNMISCFHDHFKRKFHKHNQHTHADEESNHTKLNEVAYESLVGYSTESWTSNYLCKILGNEFFDQYLRIGIFVEVLEKKSAGAKLASIGSRKVRFNHNLFCEWYAANYVVDVIAKLGSKFETSSDEYLIELLEDVYPSDYQHLYRFVCGIYPEVAKHIIHYIRGMEGSEEFTILCLLEQIGSSHAVMETVKELCSKPIHLSHVDSKLLQRSTLHILAIASHHKVTVSRLMLHEAIDLVDVSRNEIVLTSGLRLSSQTTLGQLWIEMTANDWTEKNLQDLFIYAASCENLSSVAFSFCLMPRRFSDVSSLSTLHEKKVQVLWYPSLVSFRLNLQTGFWEHTSGTQMTDEELEREITMCKEMYPSL</sequence>
<comment type="caution">
    <text evidence="2">The sequence shown here is derived from an EMBL/GenBank/DDBJ whole genome shotgun (WGS) entry which is preliminary data.</text>
</comment>
<reference evidence="2 3" key="1">
    <citation type="journal article" date="2017" name="PLoS Biol.">
        <title>The sea cucumber genome provides insights into morphological evolution and visceral regeneration.</title>
        <authorList>
            <person name="Zhang X."/>
            <person name="Sun L."/>
            <person name="Yuan J."/>
            <person name="Sun Y."/>
            <person name="Gao Y."/>
            <person name="Zhang L."/>
            <person name="Li S."/>
            <person name="Dai H."/>
            <person name="Hamel J.F."/>
            <person name="Liu C."/>
            <person name="Yu Y."/>
            <person name="Liu S."/>
            <person name="Lin W."/>
            <person name="Guo K."/>
            <person name="Jin S."/>
            <person name="Xu P."/>
            <person name="Storey K.B."/>
            <person name="Huan P."/>
            <person name="Zhang T."/>
            <person name="Zhou Y."/>
            <person name="Zhang J."/>
            <person name="Lin C."/>
            <person name="Li X."/>
            <person name="Xing L."/>
            <person name="Huo D."/>
            <person name="Sun M."/>
            <person name="Wang L."/>
            <person name="Mercier A."/>
            <person name="Li F."/>
            <person name="Yang H."/>
            <person name="Xiang J."/>
        </authorList>
    </citation>
    <scope>NUCLEOTIDE SEQUENCE [LARGE SCALE GENOMIC DNA]</scope>
    <source>
        <strain evidence="2">Shaxun</strain>
        <tissue evidence="2">Muscle</tissue>
    </source>
</reference>
<feature type="non-terminal residue" evidence="2">
    <location>
        <position position="1"/>
    </location>
</feature>
<dbReference type="Proteomes" id="UP000230750">
    <property type="component" value="Unassembled WGS sequence"/>
</dbReference>
<dbReference type="SUPFAM" id="SSF52540">
    <property type="entry name" value="P-loop containing nucleoside triphosphate hydrolases"/>
    <property type="match status" value="1"/>
</dbReference>
<dbReference type="Pfam" id="PF05729">
    <property type="entry name" value="NACHT"/>
    <property type="match status" value="1"/>
</dbReference>
<dbReference type="InterPro" id="IPR007111">
    <property type="entry name" value="NACHT_NTPase"/>
</dbReference>
<dbReference type="OrthoDB" id="120976at2759"/>
<dbReference type="InterPro" id="IPR027417">
    <property type="entry name" value="P-loop_NTPase"/>
</dbReference>
<dbReference type="PANTHER" id="PTHR46312:SF2">
    <property type="entry name" value="NUCLEOTIDE-BINDING OLIGOMERIZATION DOMAIN-CONTAINING PROTEIN 2-LIKE"/>
    <property type="match status" value="1"/>
</dbReference>
<proteinExistence type="predicted"/>
<protein>
    <recommendedName>
        <fullName evidence="1">NACHT domain-containing protein</fullName>
    </recommendedName>
</protein>
<dbReference type="PROSITE" id="PS50837">
    <property type="entry name" value="NACHT"/>
    <property type="match status" value="1"/>
</dbReference>
<organism evidence="2 3">
    <name type="scientific">Stichopus japonicus</name>
    <name type="common">Sea cucumber</name>
    <dbReference type="NCBI Taxonomy" id="307972"/>
    <lineage>
        <taxon>Eukaryota</taxon>
        <taxon>Metazoa</taxon>
        <taxon>Echinodermata</taxon>
        <taxon>Eleutherozoa</taxon>
        <taxon>Echinozoa</taxon>
        <taxon>Holothuroidea</taxon>
        <taxon>Aspidochirotacea</taxon>
        <taxon>Aspidochirotida</taxon>
        <taxon>Stichopodidae</taxon>
        <taxon>Apostichopus</taxon>
    </lineage>
</organism>
<name>A0A2G8JHG7_STIJA</name>
<keyword evidence="3" id="KW-1185">Reference proteome</keyword>
<evidence type="ECO:0000259" key="1">
    <source>
        <dbReference type="PROSITE" id="PS50837"/>
    </source>
</evidence>
<evidence type="ECO:0000313" key="3">
    <source>
        <dbReference type="Proteomes" id="UP000230750"/>
    </source>
</evidence>
<dbReference type="Gene3D" id="3.40.50.300">
    <property type="entry name" value="P-loop containing nucleotide triphosphate hydrolases"/>
    <property type="match status" value="1"/>
</dbReference>
<feature type="domain" description="NACHT" evidence="1">
    <location>
        <begin position="63"/>
        <end position="185"/>
    </location>
</feature>
<accession>A0A2G8JHG7</accession>
<dbReference type="AlphaFoldDB" id="A0A2G8JHG7"/>
<dbReference type="PANTHER" id="PTHR46312">
    <property type="entry name" value="NACHT DOMAIN-CONTAINING PROTEIN"/>
    <property type="match status" value="1"/>
</dbReference>
<evidence type="ECO:0000313" key="2">
    <source>
        <dbReference type="EMBL" id="PIK35196.1"/>
    </source>
</evidence>